<dbReference type="RefSeq" id="WP_129253930.1">
    <property type="nucleotide sequence ID" value="NZ_SAXA01000005.1"/>
</dbReference>
<gene>
    <name evidence="1" type="ORF">EO244_06925</name>
</gene>
<dbReference type="Proteomes" id="UP000289703">
    <property type="component" value="Unassembled WGS sequence"/>
</dbReference>
<dbReference type="AlphaFoldDB" id="A0A4Q1JM69"/>
<evidence type="ECO:0000313" key="2">
    <source>
        <dbReference type="Proteomes" id="UP000289703"/>
    </source>
</evidence>
<protein>
    <submittedName>
        <fullName evidence="1">Uncharacterized protein</fullName>
    </submittedName>
</protein>
<dbReference type="OrthoDB" id="9983944at2"/>
<organism evidence="1 2">
    <name type="scientific">Ancylomarina salipaludis</name>
    <dbReference type="NCBI Taxonomy" id="2501299"/>
    <lineage>
        <taxon>Bacteria</taxon>
        <taxon>Pseudomonadati</taxon>
        <taxon>Bacteroidota</taxon>
        <taxon>Bacteroidia</taxon>
        <taxon>Marinilabiliales</taxon>
        <taxon>Marinifilaceae</taxon>
        <taxon>Ancylomarina</taxon>
    </lineage>
</organism>
<sequence>MRQFKYLLILLIFTNCSSDKKSNNAAESGTVESQKITTLSSKAKDDQPNKIQKQNLDKRANIDTLMNGKFDLNSDIFSLIPFENGKLEVFSHKLANVYIVDYNLFRKHIEEYNFQDSIEKVDVFIYKDSYLKETPKYRIYGKILSEDIELSENVKIGMSKTNLLSKIFKPSDSFDKVKVLVVYENEIGDYWLNFKFDTNKLIEVEYDTNNDWVDRALKK</sequence>
<reference evidence="1 2" key="1">
    <citation type="submission" date="2019-01" db="EMBL/GenBank/DDBJ databases">
        <title>Ancylomarina salipaludis sp. nov., isolated from a salt marsh.</title>
        <authorList>
            <person name="Yoon J.-H."/>
        </authorList>
    </citation>
    <scope>NUCLEOTIDE SEQUENCE [LARGE SCALE GENOMIC DNA]</scope>
    <source>
        <strain evidence="1 2">SHSM-M15</strain>
    </source>
</reference>
<proteinExistence type="predicted"/>
<accession>A0A4Q1JM69</accession>
<evidence type="ECO:0000313" key="1">
    <source>
        <dbReference type="EMBL" id="RXQ95591.1"/>
    </source>
</evidence>
<comment type="caution">
    <text evidence="1">The sequence shown here is derived from an EMBL/GenBank/DDBJ whole genome shotgun (WGS) entry which is preliminary data.</text>
</comment>
<keyword evidence="2" id="KW-1185">Reference proteome</keyword>
<name>A0A4Q1JM69_9BACT</name>
<dbReference type="EMBL" id="SAXA01000005">
    <property type="protein sequence ID" value="RXQ95591.1"/>
    <property type="molecule type" value="Genomic_DNA"/>
</dbReference>